<keyword evidence="2 6" id="KW-0378">Hydrolase</keyword>
<dbReference type="SUPFAM" id="SSF56784">
    <property type="entry name" value="HAD-like"/>
    <property type="match status" value="1"/>
</dbReference>
<evidence type="ECO:0000259" key="8">
    <source>
        <dbReference type="PROSITE" id="PS50969"/>
    </source>
</evidence>
<dbReference type="PROSITE" id="PS50969">
    <property type="entry name" value="FCP1"/>
    <property type="match status" value="1"/>
</dbReference>
<dbReference type="AlphaFoldDB" id="A0A067F2R0"/>
<dbReference type="InterPro" id="IPR001357">
    <property type="entry name" value="BRCT_dom"/>
</dbReference>
<dbReference type="SMR" id="A0A067F2R0"/>
<evidence type="ECO:0000313" key="9">
    <source>
        <dbReference type="EMBL" id="KDO61664.1"/>
    </source>
</evidence>
<dbReference type="Pfam" id="PF03031">
    <property type="entry name" value="NIF"/>
    <property type="match status" value="1"/>
</dbReference>
<dbReference type="CDD" id="cd07521">
    <property type="entry name" value="HAD_FCP1-like"/>
    <property type="match status" value="1"/>
</dbReference>
<dbReference type="SMART" id="SM00577">
    <property type="entry name" value="CPDc"/>
    <property type="match status" value="1"/>
</dbReference>
<protein>
    <recommendedName>
        <fullName evidence="6">RNA polymerase II C-terminal domain phosphatase-like</fullName>
        <ecNumber evidence="6">3.1.3.16</ecNumber>
    </recommendedName>
</protein>
<evidence type="ECO:0000256" key="2">
    <source>
        <dbReference type="ARBA" id="ARBA00022801"/>
    </source>
</evidence>
<feature type="domain" description="FCP1 homology" evidence="8">
    <location>
        <begin position="80"/>
        <end position="253"/>
    </location>
</feature>
<dbReference type="InterPro" id="IPR004274">
    <property type="entry name" value="FCP1_dom"/>
</dbReference>
<dbReference type="Gene3D" id="3.40.50.1000">
    <property type="entry name" value="HAD superfamily/HAD-like"/>
    <property type="match status" value="1"/>
</dbReference>
<comment type="subcellular location">
    <subcellularLocation>
        <location evidence="1 6">Nucleus</location>
    </subcellularLocation>
</comment>
<evidence type="ECO:0000313" key="10">
    <source>
        <dbReference type="Proteomes" id="UP000027120"/>
    </source>
</evidence>
<dbReference type="Proteomes" id="UP000027120">
    <property type="component" value="Unassembled WGS sequence"/>
</dbReference>
<comment type="catalytic activity">
    <reaction evidence="5 6">
        <text>O-phospho-L-threonyl-[protein] + H2O = L-threonyl-[protein] + phosphate</text>
        <dbReference type="Rhea" id="RHEA:47004"/>
        <dbReference type="Rhea" id="RHEA-COMP:11060"/>
        <dbReference type="Rhea" id="RHEA-COMP:11605"/>
        <dbReference type="ChEBI" id="CHEBI:15377"/>
        <dbReference type="ChEBI" id="CHEBI:30013"/>
        <dbReference type="ChEBI" id="CHEBI:43474"/>
        <dbReference type="ChEBI" id="CHEBI:61977"/>
        <dbReference type="EC" id="3.1.3.16"/>
    </reaction>
</comment>
<reference evidence="9 10" key="1">
    <citation type="submission" date="2014-04" db="EMBL/GenBank/DDBJ databases">
        <authorList>
            <consortium name="International Citrus Genome Consortium"/>
            <person name="Gmitter F."/>
            <person name="Chen C."/>
            <person name="Farmerie W."/>
            <person name="Harkins T."/>
            <person name="Desany B."/>
            <person name="Mohiuddin M."/>
            <person name="Kodira C."/>
            <person name="Borodovsky M."/>
            <person name="Lomsadze A."/>
            <person name="Burns P."/>
            <person name="Jenkins J."/>
            <person name="Prochnik S."/>
            <person name="Shu S."/>
            <person name="Chapman J."/>
            <person name="Pitluck S."/>
            <person name="Schmutz J."/>
            <person name="Rokhsar D."/>
        </authorList>
    </citation>
    <scope>NUCLEOTIDE SEQUENCE</scope>
</reference>
<dbReference type="InterPro" id="IPR036412">
    <property type="entry name" value="HAD-like_sf"/>
</dbReference>
<dbReference type="EMBL" id="KK784923">
    <property type="protein sequence ID" value="KDO61664.1"/>
    <property type="molecule type" value="Genomic_DNA"/>
</dbReference>
<evidence type="ECO:0000256" key="1">
    <source>
        <dbReference type="ARBA" id="ARBA00004123"/>
    </source>
</evidence>
<dbReference type="Gene3D" id="3.40.50.10190">
    <property type="entry name" value="BRCT domain"/>
    <property type="match status" value="1"/>
</dbReference>
<comment type="catalytic activity">
    <reaction evidence="4 6">
        <text>O-phospho-L-seryl-[protein] + H2O = L-seryl-[protein] + phosphate</text>
        <dbReference type="Rhea" id="RHEA:20629"/>
        <dbReference type="Rhea" id="RHEA-COMP:9863"/>
        <dbReference type="Rhea" id="RHEA-COMP:11604"/>
        <dbReference type="ChEBI" id="CHEBI:15377"/>
        <dbReference type="ChEBI" id="CHEBI:29999"/>
        <dbReference type="ChEBI" id="CHEBI:43474"/>
        <dbReference type="ChEBI" id="CHEBI:83421"/>
        <dbReference type="EC" id="3.1.3.16"/>
    </reaction>
</comment>
<keyword evidence="3 6" id="KW-0539">Nucleus</keyword>
<dbReference type="GO" id="GO:0005634">
    <property type="term" value="C:nucleus"/>
    <property type="evidence" value="ECO:0007669"/>
    <property type="project" value="UniProtKB-SubCell"/>
</dbReference>
<dbReference type="InterPro" id="IPR039189">
    <property type="entry name" value="Fcp1"/>
</dbReference>
<dbReference type="PANTHER" id="PTHR23081">
    <property type="entry name" value="RNA POLYMERASE II CTD PHOSPHATASE"/>
    <property type="match status" value="1"/>
</dbReference>
<evidence type="ECO:0000256" key="5">
    <source>
        <dbReference type="ARBA" id="ARBA00048336"/>
    </source>
</evidence>
<dbReference type="InterPro" id="IPR011947">
    <property type="entry name" value="FCP1_euk"/>
</dbReference>
<proteinExistence type="predicted"/>
<evidence type="ECO:0000256" key="4">
    <source>
        <dbReference type="ARBA" id="ARBA00047761"/>
    </source>
</evidence>
<dbReference type="Pfam" id="PF00533">
    <property type="entry name" value="BRCT"/>
    <property type="match status" value="1"/>
</dbReference>
<evidence type="ECO:0000256" key="6">
    <source>
        <dbReference type="RuleBase" id="RU366066"/>
    </source>
</evidence>
<evidence type="ECO:0000259" key="7">
    <source>
        <dbReference type="PROSITE" id="PS50172"/>
    </source>
</evidence>
<dbReference type="GO" id="GO:0008420">
    <property type="term" value="F:RNA polymerase II CTD heptapeptide repeat phosphatase activity"/>
    <property type="evidence" value="ECO:0000318"/>
    <property type="project" value="GO_Central"/>
</dbReference>
<dbReference type="NCBIfam" id="TIGR02250">
    <property type="entry name" value="FCP1_euk"/>
    <property type="match status" value="1"/>
</dbReference>
<dbReference type="InterPro" id="IPR036420">
    <property type="entry name" value="BRCT_dom_sf"/>
</dbReference>
<evidence type="ECO:0000256" key="3">
    <source>
        <dbReference type="ARBA" id="ARBA00023242"/>
    </source>
</evidence>
<dbReference type="InterPro" id="IPR023214">
    <property type="entry name" value="HAD_sf"/>
</dbReference>
<keyword evidence="10" id="KW-1185">Reference proteome</keyword>
<accession>A0A067F2R0</accession>
<dbReference type="PROSITE" id="PS50172">
    <property type="entry name" value="BRCT"/>
    <property type="match status" value="1"/>
</dbReference>
<name>A0A067F2R0_CITSI</name>
<organism evidence="9 10">
    <name type="scientific">Citrus sinensis</name>
    <name type="common">Sweet orange</name>
    <name type="synonym">Citrus aurantium var. sinensis</name>
    <dbReference type="NCBI Taxonomy" id="2711"/>
    <lineage>
        <taxon>Eukaryota</taxon>
        <taxon>Viridiplantae</taxon>
        <taxon>Streptophyta</taxon>
        <taxon>Embryophyta</taxon>
        <taxon>Tracheophyta</taxon>
        <taxon>Spermatophyta</taxon>
        <taxon>Magnoliopsida</taxon>
        <taxon>eudicotyledons</taxon>
        <taxon>Gunneridae</taxon>
        <taxon>Pentapetalae</taxon>
        <taxon>rosids</taxon>
        <taxon>malvids</taxon>
        <taxon>Sapindales</taxon>
        <taxon>Rutaceae</taxon>
        <taxon>Aurantioideae</taxon>
        <taxon>Citrus</taxon>
    </lineage>
</organism>
<comment type="function">
    <text evidence="6">This promotes the activity of RNA polymerase II.</text>
</comment>
<dbReference type="STRING" id="2711.A0A067F2R0"/>
<feature type="domain" description="BRCT" evidence="7">
    <location>
        <begin position="296"/>
        <end position="386"/>
    </location>
</feature>
<dbReference type="SUPFAM" id="SSF52113">
    <property type="entry name" value="BRCT domain"/>
    <property type="match status" value="1"/>
</dbReference>
<dbReference type="EC" id="3.1.3.16" evidence="6"/>
<dbReference type="PANTHER" id="PTHR23081:SF36">
    <property type="entry name" value="RNA POLYMERASE II SUBUNIT A C-TERMINAL DOMAIN PHOSPHATASE"/>
    <property type="match status" value="1"/>
</dbReference>
<gene>
    <name evidence="9" type="ORF">CISIN_1g036523mg</name>
</gene>
<sequence length="387" mass="44404">MHALSSSSSSAPHPHEQLAPCFSHFKESCSHPQTFNGVCLSCAQTVGEGYGLSFNYMLEGLEFGKDEVTRLKRMNSEIVFGQRKLQLVLDLDHTLLHATDLDMLAPDDRDYLMKRESSASDGGGLFMMDGGLLLVKLRPYIRSFLKEACKMYDIYICTMGNRHYAEMIAKLLDPKCEYYISSRLITCEDFKDTGKKNLDLVLGQERGVVIVDDTAEVWKDHKENLILVGKYNYFKERIRKSKNNDQKSYSERKSDESELNGALVNVLRVLKRVHELFFENPENLVWGDVRSFLAKIRRQILAGCTLFFNMGDVGPQEFPLLRRRAEELGAACTDVHDSSVTHVVSTRQATEGRRLAEQHNNFLVHPRWIYAAYYLWSRQAENDYFPL</sequence>